<evidence type="ECO:0000313" key="1">
    <source>
        <dbReference type="Proteomes" id="UP000887581"/>
    </source>
</evidence>
<evidence type="ECO:0000313" key="2">
    <source>
        <dbReference type="WBParaSite" id="sdigi.contig7.g864.t1"/>
    </source>
</evidence>
<proteinExistence type="predicted"/>
<dbReference type="AlphaFoldDB" id="A0A915Q6L7"/>
<reference evidence="2" key="1">
    <citation type="submission" date="2022-11" db="UniProtKB">
        <authorList>
            <consortium name="WormBaseParasite"/>
        </authorList>
    </citation>
    <scope>IDENTIFICATION</scope>
</reference>
<dbReference type="WBParaSite" id="sdigi.contig7.g864.t1">
    <property type="protein sequence ID" value="sdigi.contig7.g864.t1"/>
    <property type="gene ID" value="sdigi.contig7.g864"/>
</dbReference>
<sequence>MQIKGSEGVEERLMRCDRLAPNGTVAGSATIHPSRHYPQGSCVDVSSVHRELPLPGRSDLETVSVLHQWIARIKSLSFPEIFSSG</sequence>
<name>A0A915Q6L7_9BILA</name>
<protein>
    <submittedName>
        <fullName evidence="2">Uncharacterized protein</fullName>
    </submittedName>
</protein>
<dbReference type="Proteomes" id="UP000887581">
    <property type="component" value="Unplaced"/>
</dbReference>
<organism evidence="1 2">
    <name type="scientific">Setaria digitata</name>
    <dbReference type="NCBI Taxonomy" id="48799"/>
    <lineage>
        <taxon>Eukaryota</taxon>
        <taxon>Metazoa</taxon>
        <taxon>Ecdysozoa</taxon>
        <taxon>Nematoda</taxon>
        <taxon>Chromadorea</taxon>
        <taxon>Rhabditida</taxon>
        <taxon>Spirurina</taxon>
        <taxon>Spiruromorpha</taxon>
        <taxon>Filarioidea</taxon>
        <taxon>Setariidae</taxon>
        <taxon>Setaria</taxon>
    </lineage>
</organism>
<accession>A0A915Q6L7</accession>
<keyword evidence="1" id="KW-1185">Reference proteome</keyword>